<evidence type="ECO:0000256" key="11">
    <source>
        <dbReference type="ARBA" id="ARBA00022840"/>
    </source>
</evidence>
<feature type="binding site" evidence="19">
    <location>
        <position position="243"/>
    </location>
    <ligand>
        <name>ATP</name>
        <dbReference type="ChEBI" id="CHEBI:30616"/>
        <label>1</label>
    </ligand>
</feature>
<dbReference type="Pfam" id="PF25596">
    <property type="entry name" value="CPSase_L_D1"/>
    <property type="match status" value="2"/>
</dbReference>
<evidence type="ECO:0000313" key="22">
    <source>
        <dbReference type="EMBL" id="GGD38105.1"/>
    </source>
</evidence>
<dbReference type="InterPro" id="IPR005480">
    <property type="entry name" value="CPSase_lsu_oligo"/>
</dbReference>
<evidence type="ECO:0000256" key="4">
    <source>
        <dbReference type="ARBA" id="ARBA00009799"/>
    </source>
</evidence>
<comment type="subunit">
    <text evidence="18 19">Composed of two chains; the small (or glutamine) chain promotes the hydrolysis of glutamine to ammonia, which is used by the large (or ammonia) chain to synthesize carbamoyl phosphate. Tetramer of heterodimers (alpha,beta)4.</text>
</comment>
<comment type="caution">
    <text evidence="22">The sequence shown here is derived from an EMBL/GenBank/DDBJ whole genome shotgun (WGS) entry which is preliminary data.</text>
</comment>
<comment type="cofactor">
    <cofactor evidence="19">
        <name>Mg(2+)</name>
        <dbReference type="ChEBI" id="CHEBI:18420"/>
    </cofactor>
    <cofactor evidence="19">
        <name>Mn(2+)</name>
        <dbReference type="ChEBI" id="CHEBI:29035"/>
    </cofactor>
    <text evidence="19">Binds 4 Mg(2+) or Mn(2+) ions per subunit.</text>
</comment>
<proteinExistence type="inferred from homology"/>
<comment type="pathway">
    <text evidence="2 19">Pyrimidine metabolism; UMP biosynthesis via de novo pathway; (S)-dihydroorotate from bicarbonate: step 1/3.</text>
</comment>
<feature type="binding site" evidence="19">
    <location>
        <position position="712"/>
    </location>
    <ligand>
        <name>ATP</name>
        <dbReference type="ChEBI" id="CHEBI:30616"/>
        <label>2</label>
    </ligand>
</feature>
<feature type="binding site" evidence="19">
    <location>
        <position position="841"/>
    </location>
    <ligand>
        <name>Mn(2+)</name>
        <dbReference type="ChEBI" id="CHEBI:29035"/>
        <label>4</label>
    </ligand>
</feature>
<dbReference type="FunFam" id="3.30.470.20:FF:000014">
    <property type="entry name" value="Carbamoyl-phosphate synthase large chain"/>
    <property type="match status" value="1"/>
</dbReference>
<dbReference type="SMART" id="SM00851">
    <property type="entry name" value="MGS"/>
    <property type="match status" value="1"/>
</dbReference>
<keyword evidence="14" id="KW-0464">Manganese</keyword>
<feature type="binding site" evidence="19">
    <location>
        <position position="786"/>
    </location>
    <ligand>
        <name>ATP</name>
        <dbReference type="ChEBI" id="CHEBI:30616"/>
        <label>2</label>
    </ligand>
</feature>
<feature type="binding site" evidence="19">
    <location>
        <position position="843"/>
    </location>
    <ligand>
        <name>Mg(2+)</name>
        <dbReference type="ChEBI" id="CHEBI:18420"/>
        <label>4</label>
    </ligand>
</feature>
<evidence type="ECO:0000256" key="1">
    <source>
        <dbReference type="ARBA" id="ARBA00001936"/>
    </source>
</evidence>
<dbReference type="SUPFAM" id="SSF52335">
    <property type="entry name" value="Methylglyoxal synthase-like"/>
    <property type="match status" value="1"/>
</dbReference>
<dbReference type="InterPro" id="IPR016185">
    <property type="entry name" value="PreATP-grasp_dom_sf"/>
</dbReference>
<sequence length="1093" mass="117190">MPKRDDISSVLVIGSGPIVIGQACEFDYSGTQACRVLREEGVRVILVNSNPATIMTDPDFADATYIEPITPEVLETIIAKENPDAILPTLGGQTALNAAMELHHRGILVKYDVELIGANVEAIRRGEDRQVFKELVVASGAEVARSRIAHTMDEVLDAADELGYPLVVRPSFTMGGLGSGFAYNETELRRMAGQGLIESTTTEVLLEESILGWKEYELELMRDTADNTVVVCSIENVDPVGVHTGDSITVAPALTLTDREYQHLRDISIDIIRAVGVDTGGCNIQFAVEPSTGRVIVIEMNPRVSRSSALASKATGFPIAKLAAKLALGYRLDEVPNDITKVTPASFEPTLDYVVVKVPRFAFEKFPAADPTLTTTMKSVGEAMAIGRNYATALQKALRSIEKRGSSFHWGEETRTVDELLASMVVPTDGRIVDVQQALRLGATAEQVFDATKIDPWFVDQIVLINEVADAIAGAGELDSHVMRLAKDHGFSDAQIGQLRGLAEDEVRRIRHGLGLRPVYKTVDTCAGEFPALTPYHYSSYDAETEVTPSDRRKVVIIGSGPNRIGQGVEFDYSCVHASFALSDAGYETVMINCNPETVSTDYDTSDRLYFEPLTLEDVLEVLHAEAASGEIVGVVCQLGGQTPLGLAHGIQDAGYTVLGTSPAAIDLAEDRKLFGEILERGGLAAPRNGTATSEQEAVAIAEDIGYPVLVRPSFVLGGRGMEIVYDTPSLHDYFDRIAESAIIGTGAPLLVDRFLDDAVEIDVDALYDGDDLYIGGIMEHLEEAGIHSGDSSCTLPPMSLGRSEVERVVEATRAIAQGVGVRGLLNVQYAISAGVLYVIEANPRASRTVPFVSKALGIQLAKAASRVMAGDTIAQLREEGLLPQADGSRVPLDAPVSVKEAVLPFKRFRTVDGKIVDSVLGPEMRSTGEVMGIDRDFPTAFAKSQAAAYGGIPLSGTVFISVADSDKRDVILPAHRLRQLGFRLLATEGTAEILARNGIDVEIVEKFSETQGSDRDNVVDLIARGEVDIVVNTPSGMSARADGYEIRAAAVGADKALFTTIATLGAAVSAMDSMGDGFDVKSLQEFAAERVA</sequence>
<evidence type="ECO:0000256" key="13">
    <source>
        <dbReference type="ARBA" id="ARBA00022975"/>
    </source>
</evidence>
<gene>
    <name evidence="19 22" type="primary">carB</name>
    <name evidence="22" type="ORF">GCM10010915_18660</name>
</gene>
<feature type="binding site" evidence="19">
    <location>
        <position position="841"/>
    </location>
    <ligand>
        <name>Mn(2+)</name>
        <dbReference type="ChEBI" id="CHEBI:29035"/>
        <label>3</label>
    </ligand>
</feature>
<feature type="binding site" evidence="19">
    <location>
        <position position="241"/>
    </location>
    <ligand>
        <name>ATP</name>
        <dbReference type="ChEBI" id="CHEBI:30616"/>
        <label>1</label>
    </ligand>
</feature>
<evidence type="ECO:0000256" key="5">
    <source>
        <dbReference type="ARBA" id="ARBA00022571"/>
    </source>
</evidence>
<feature type="binding site" evidence="19">
    <location>
        <position position="129"/>
    </location>
    <ligand>
        <name>ATP</name>
        <dbReference type="ChEBI" id="CHEBI:30616"/>
        <label>1</label>
    </ligand>
</feature>
<evidence type="ECO:0000313" key="23">
    <source>
        <dbReference type="Proteomes" id="UP000633205"/>
    </source>
</evidence>
<keyword evidence="8" id="KW-0479">Metal-binding</keyword>
<protein>
    <recommendedName>
        <fullName evidence="19">Carbamoyl phosphate synthase large chain</fullName>
        <ecNumber evidence="19">6.3.4.16</ecNumber>
        <ecNumber evidence="19">6.3.5.5</ecNumber>
    </recommendedName>
    <alternativeName>
        <fullName evidence="19">Carbamoyl phosphate synthetase ammonia chain</fullName>
    </alternativeName>
</protein>
<dbReference type="GO" id="GO:0005737">
    <property type="term" value="C:cytoplasm"/>
    <property type="evidence" value="ECO:0007669"/>
    <property type="project" value="TreeGrafter"/>
</dbReference>
<organism evidence="22 23">
    <name type="scientific">Microbacterium faecale</name>
    <dbReference type="NCBI Taxonomy" id="1804630"/>
    <lineage>
        <taxon>Bacteria</taxon>
        <taxon>Bacillati</taxon>
        <taxon>Actinomycetota</taxon>
        <taxon>Actinomycetes</taxon>
        <taxon>Micrococcales</taxon>
        <taxon>Microbacteriaceae</taxon>
        <taxon>Microbacterium</taxon>
    </lineage>
</organism>
<feature type="binding site" evidence="19">
    <location>
        <position position="299"/>
    </location>
    <ligand>
        <name>Mn(2+)</name>
        <dbReference type="ChEBI" id="CHEBI:29035"/>
        <label>1</label>
    </ligand>
</feature>
<keyword evidence="7 19" id="KW-0028">Amino-acid biosynthesis</keyword>
<dbReference type="GO" id="GO:0004088">
    <property type="term" value="F:carbamoyl-phosphate synthase (glutamine-hydrolyzing) activity"/>
    <property type="evidence" value="ECO:0007669"/>
    <property type="project" value="UniProtKB-UniRule"/>
</dbReference>
<feature type="binding site" evidence="19">
    <location>
        <position position="829"/>
    </location>
    <ligand>
        <name>Mg(2+)</name>
        <dbReference type="ChEBI" id="CHEBI:18420"/>
        <label>3</label>
    </ligand>
</feature>
<feature type="binding site" evidence="19">
    <location>
        <position position="175"/>
    </location>
    <ligand>
        <name>ATP</name>
        <dbReference type="ChEBI" id="CHEBI:30616"/>
        <label>1</label>
    </ligand>
</feature>
<dbReference type="InterPro" id="IPR005483">
    <property type="entry name" value="CPSase_dom"/>
</dbReference>
<comment type="similarity">
    <text evidence="4 19">Belongs to the CarB family.</text>
</comment>
<feature type="binding site" evidence="19">
    <location>
        <position position="210"/>
    </location>
    <ligand>
        <name>ATP</name>
        <dbReference type="ChEBI" id="CHEBI:30616"/>
        <label>1</label>
    </ligand>
</feature>
<keyword evidence="6 19" id="KW-0436">Ligase</keyword>
<feature type="binding site" evidence="19">
    <location>
        <position position="242"/>
    </location>
    <ligand>
        <name>ATP</name>
        <dbReference type="ChEBI" id="CHEBI:30616"/>
        <label>1</label>
    </ligand>
</feature>
<keyword evidence="12" id="KW-0460">Magnesium</keyword>
<feature type="binding site" evidence="19">
    <location>
        <position position="299"/>
    </location>
    <ligand>
        <name>Mg(2+)</name>
        <dbReference type="ChEBI" id="CHEBI:18420"/>
        <label>1</label>
    </ligand>
</feature>
<comment type="cofactor">
    <cofactor evidence="1">
        <name>Mn(2+)</name>
        <dbReference type="ChEBI" id="CHEBI:29035"/>
    </cofactor>
</comment>
<feature type="binding site" evidence="19">
    <location>
        <position position="761"/>
    </location>
    <ligand>
        <name>ATP</name>
        <dbReference type="ChEBI" id="CHEBI:30616"/>
        <label>2</label>
    </ligand>
</feature>
<keyword evidence="13 19" id="KW-0665">Pyrimidine biosynthesis</keyword>
<evidence type="ECO:0000259" key="21">
    <source>
        <dbReference type="PROSITE" id="PS51855"/>
    </source>
</evidence>
<feature type="binding site" evidence="19">
    <location>
        <position position="176"/>
    </location>
    <ligand>
        <name>ATP</name>
        <dbReference type="ChEBI" id="CHEBI:30616"/>
        <label>1</label>
    </ligand>
</feature>
<dbReference type="Pfam" id="PF02786">
    <property type="entry name" value="CPSase_L_D2"/>
    <property type="match status" value="2"/>
</dbReference>
<feature type="binding site" evidence="19">
    <location>
        <position position="301"/>
    </location>
    <ligand>
        <name>Mg(2+)</name>
        <dbReference type="ChEBI" id="CHEBI:18420"/>
        <label>2</label>
    </ligand>
</feature>
<dbReference type="GO" id="GO:0046872">
    <property type="term" value="F:metal ion binding"/>
    <property type="evidence" value="ECO:0007669"/>
    <property type="project" value="UniProtKB-KW"/>
</dbReference>
<evidence type="ECO:0000256" key="16">
    <source>
        <dbReference type="ARBA" id="ARBA00048816"/>
    </source>
</evidence>
<dbReference type="FunFam" id="3.40.50.20:FF:000001">
    <property type="entry name" value="Carbamoyl-phosphate synthase large chain"/>
    <property type="match status" value="2"/>
</dbReference>
<feature type="binding site" evidence="19">
    <location>
        <position position="215"/>
    </location>
    <ligand>
        <name>ATP</name>
        <dbReference type="ChEBI" id="CHEBI:30616"/>
        <label>1</label>
    </ligand>
</feature>
<dbReference type="FunFam" id="1.10.1030.10:FF:000002">
    <property type="entry name" value="Carbamoyl-phosphate synthase large chain"/>
    <property type="match status" value="1"/>
</dbReference>
<feature type="binding site" evidence="19">
    <location>
        <position position="756"/>
    </location>
    <ligand>
        <name>ATP</name>
        <dbReference type="ChEBI" id="CHEBI:30616"/>
        <label>2</label>
    </ligand>
</feature>
<dbReference type="HAMAP" id="MF_01210_B">
    <property type="entry name" value="CPSase_L_chain_B"/>
    <property type="match status" value="1"/>
</dbReference>
<dbReference type="InterPro" id="IPR005479">
    <property type="entry name" value="CPAse_ATP-bd"/>
</dbReference>
<evidence type="ECO:0000256" key="3">
    <source>
        <dbReference type="ARBA" id="ARBA00005077"/>
    </source>
</evidence>
<dbReference type="InterPro" id="IPR013815">
    <property type="entry name" value="ATP_grasp_subdomain_1"/>
</dbReference>
<comment type="domain">
    <text evidence="19">The large subunit is composed of 2 ATP-grasp domains that are involved in binding the 2 ATP molecules needed for carbamoyl phosphate synthesis. The N-terminal ATP-grasp domain (referred to as the carboxyphosphate synthetic component) catalyzes the ATP-dependent phosphorylation of hydrogencarbonate to carboxyphosphate and the subsequent nucleophilic attack by ammonia to form a carbamate intermediate. The C-terminal ATP-grasp domain (referred to as the carbamoyl phosphate synthetic component) then catalyzes the phosphorylation of carbamate with the second ATP to form the end product carbamoyl phosphate. The reactive and unstable enzyme intermediates are sequentially channeled from one active site to the next through the interior of the protein over a distance of at least 96 A.</text>
</comment>
<feature type="binding site" evidence="19">
    <location>
        <position position="169"/>
    </location>
    <ligand>
        <name>ATP</name>
        <dbReference type="ChEBI" id="CHEBI:30616"/>
        <label>1</label>
    </ligand>
</feature>
<feature type="binding site" evidence="19">
    <location>
        <position position="843"/>
    </location>
    <ligand>
        <name>Mn(2+)</name>
        <dbReference type="ChEBI" id="CHEBI:29035"/>
        <label>4</label>
    </ligand>
</feature>
<comment type="caution">
    <text evidence="19">Lacks conserved residue(s) required for the propagation of feature annotation.</text>
</comment>
<dbReference type="PROSITE" id="PS51855">
    <property type="entry name" value="MGS"/>
    <property type="match status" value="1"/>
</dbReference>
<evidence type="ECO:0000256" key="12">
    <source>
        <dbReference type="ARBA" id="ARBA00022842"/>
    </source>
</evidence>
<dbReference type="GO" id="GO:0044205">
    <property type="term" value="P:'de novo' UMP biosynthetic process"/>
    <property type="evidence" value="ECO:0007669"/>
    <property type="project" value="UniProtKB-UniRule"/>
</dbReference>
<feature type="binding site" evidence="19">
    <location>
        <position position="301"/>
    </location>
    <ligand>
        <name>Mn(2+)</name>
        <dbReference type="ChEBI" id="CHEBI:29035"/>
        <label>2</label>
    </ligand>
</feature>
<feature type="binding site" evidence="19">
    <location>
        <position position="285"/>
    </location>
    <ligand>
        <name>Mg(2+)</name>
        <dbReference type="ChEBI" id="CHEBI:18420"/>
        <label>1</label>
    </ligand>
</feature>
<feature type="binding site" evidence="19">
    <location>
        <position position="299"/>
    </location>
    <ligand>
        <name>Mn(2+)</name>
        <dbReference type="ChEBI" id="CHEBI:29035"/>
        <label>2</label>
    </ligand>
</feature>
<dbReference type="Gene3D" id="1.10.1030.10">
    <property type="entry name" value="Carbamoyl-phosphate synthetase, large subunit oligomerisation domain"/>
    <property type="match status" value="1"/>
</dbReference>
<feature type="binding site" evidence="19">
    <location>
        <position position="841"/>
    </location>
    <ligand>
        <name>Mg(2+)</name>
        <dbReference type="ChEBI" id="CHEBI:18420"/>
        <label>3</label>
    </ligand>
</feature>
<dbReference type="EC" id="6.3.5.5" evidence="19"/>
<keyword evidence="5 19" id="KW-0055">Arginine biosynthesis</keyword>
<dbReference type="Pfam" id="PF02142">
    <property type="entry name" value="MGS"/>
    <property type="match status" value="1"/>
</dbReference>
<dbReference type="PROSITE" id="PS00867">
    <property type="entry name" value="CPSASE_2"/>
    <property type="match status" value="2"/>
</dbReference>
<dbReference type="Gene3D" id="3.30.1490.20">
    <property type="entry name" value="ATP-grasp fold, A domain"/>
    <property type="match status" value="1"/>
</dbReference>
<feature type="binding site" evidence="19">
    <location>
        <position position="299"/>
    </location>
    <ligand>
        <name>Mg(2+)</name>
        <dbReference type="ChEBI" id="CHEBI:18420"/>
        <label>2</label>
    </ligand>
</feature>
<keyword evidence="11 19" id="KW-0067">ATP-binding</keyword>
<dbReference type="InterPro" id="IPR006275">
    <property type="entry name" value="CPSase_lsu"/>
</dbReference>
<dbReference type="GO" id="GO:0005524">
    <property type="term" value="F:ATP binding"/>
    <property type="evidence" value="ECO:0007669"/>
    <property type="project" value="UniProtKB-UniRule"/>
</dbReference>
<feature type="binding site" evidence="19">
    <location>
        <position position="789"/>
    </location>
    <ligand>
        <name>ATP</name>
        <dbReference type="ChEBI" id="CHEBI:30616"/>
        <label>2</label>
    </ligand>
</feature>
<dbReference type="Proteomes" id="UP000633205">
    <property type="component" value="Unassembled WGS sequence"/>
</dbReference>
<feature type="binding site" evidence="19">
    <location>
        <position position="285"/>
    </location>
    <ligand>
        <name>ATP</name>
        <dbReference type="ChEBI" id="CHEBI:30616"/>
        <label>1</label>
    </ligand>
</feature>
<feature type="domain" description="MGS-like" evidence="21">
    <location>
        <begin position="951"/>
        <end position="1093"/>
    </location>
</feature>
<dbReference type="FunFam" id="3.30.470.20:FF:000007">
    <property type="entry name" value="Carbamoyl-phosphate synthase large chain"/>
    <property type="match status" value="1"/>
</dbReference>
<evidence type="ECO:0000256" key="14">
    <source>
        <dbReference type="ARBA" id="ARBA00023211"/>
    </source>
</evidence>
<comment type="catalytic activity">
    <reaction evidence="15 19">
        <text>hydrogencarbonate + NH4(+) + 2 ATP = carbamoyl phosphate + 2 ADP + phosphate + 2 H(+)</text>
        <dbReference type="Rhea" id="RHEA:18029"/>
        <dbReference type="ChEBI" id="CHEBI:15378"/>
        <dbReference type="ChEBI" id="CHEBI:17544"/>
        <dbReference type="ChEBI" id="CHEBI:28938"/>
        <dbReference type="ChEBI" id="CHEBI:30616"/>
        <dbReference type="ChEBI" id="CHEBI:43474"/>
        <dbReference type="ChEBI" id="CHEBI:58228"/>
        <dbReference type="ChEBI" id="CHEBI:456216"/>
        <dbReference type="EC" id="6.3.4.16"/>
    </reaction>
</comment>
<dbReference type="NCBIfam" id="TIGR01369">
    <property type="entry name" value="CPSaseII_lrg"/>
    <property type="match status" value="1"/>
</dbReference>
<keyword evidence="10 19" id="KW-0547">Nucleotide-binding</keyword>
<dbReference type="InterPro" id="IPR011761">
    <property type="entry name" value="ATP-grasp"/>
</dbReference>
<feature type="binding site" evidence="19">
    <location>
        <position position="829"/>
    </location>
    <ligand>
        <name>ATP</name>
        <dbReference type="ChEBI" id="CHEBI:30616"/>
        <label>2</label>
    </ligand>
</feature>
<dbReference type="RefSeq" id="WP_188711979.1">
    <property type="nucleotide sequence ID" value="NZ_BMHO01000001.1"/>
</dbReference>
<evidence type="ECO:0000256" key="7">
    <source>
        <dbReference type="ARBA" id="ARBA00022605"/>
    </source>
</evidence>
<dbReference type="InterPro" id="IPR058047">
    <property type="entry name" value="CPSase_preATP-grasp"/>
</dbReference>
<dbReference type="GO" id="GO:0004087">
    <property type="term" value="F:carbamoyl-phosphate synthase (ammonia) activity"/>
    <property type="evidence" value="ECO:0007669"/>
    <property type="project" value="UniProtKB-EC"/>
</dbReference>
<dbReference type="InterPro" id="IPR033937">
    <property type="entry name" value="MGS_CPS_CarB"/>
</dbReference>
<feature type="binding site" evidence="19">
    <location>
        <position position="841"/>
    </location>
    <ligand>
        <name>Mg(2+)</name>
        <dbReference type="ChEBI" id="CHEBI:18420"/>
        <label>4</label>
    </ligand>
</feature>
<dbReference type="PRINTS" id="PR00098">
    <property type="entry name" value="CPSASE"/>
</dbReference>
<evidence type="ECO:0000256" key="8">
    <source>
        <dbReference type="ARBA" id="ARBA00022723"/>
    </source>
</evidence>
<dbReference type="CDD" id="cd01424">
    <property type="entry name" value="MGS_CPS_II"/>
    <property type="match status" value="1"/>
</dbReference>
<dbReference type="Gene3D" id="3.40.50.20">
    <property type="match status" value="2"/>
</dbReference>
<feature type="binding site" evidence="19">
    <location>
        <position position="788"/>
    </location>
    <ligand>
        <name>ATP</name>
        <dbReference type="ChEBI" id="CHEBI:30616"/>
        <label>2</label>
    </ligand>
</feature>
<evidence type="ECO:0000256" key="2">
    <source>
        <dbReference type="ARBA" id="ARBA00004812"/>
    </source>
</evidence>
<dbReference type="PROSITE" id="PS51257">
    <property type="entry name" value="PROKAR_LIPOPROTEIN"/>
    <property type="match status" value="1"/>
</dbReference>
<dbReference type="PROSITE" id="PS00866">
    <property type="entry name" value="CPSASE_1"/>
    <property type="match status" value="2"/>
</dbReference>
<dbReference type="GO" id="GO:0006526">
    <property type="term" value="P:L-arginine biosynthetic process"/>
    <property type="evidence" value="ECO:0007669"/>
    <property type="project" value="UniProtKB-UniRule"/>
</dbReference>
<dbReference type="InterPro" id="IPR011607">
    <property type="entry name" value="MGS-like_dom"/>
</dbReference>
<evidence type="ECO:0000256" key="18">
    <source>
        <dbReference type="ARBA" id="ARBA00062056"/>
    </source>
</evidence>
<feature type="binding site" evidence="19">
    <location>
        <position position="754"/>
    </location>
    <ligand>
        <name>ATP</name>
        <dbReference type="ChEBI" id="CHEBI:30616"/>
        <label>2</label>
    </ligand>
</feature>
<feature type="domain" description="ATP-grasp" evidence="20">
    <location>
        <begin position="676"/>
        <end position="870"/>
    </location>
</feature>
<dbReference type="SUPFAM" id="SSF48108">
    <property type="entry name" value="Carbamoyl phosphate synthetase, large subunit connection domain"/>
    <property type="match status" value="1"/>
</dbReference>
<keyword evidence="23" id="KW-1185">Reference proteome</keyword>
<evidence type="ECO:0000256" key="15">
    <source>
        <dbReference type="ARBA" id="ARBA00047359"/>
    </source>
</evidence>
<feature type="binding site" evidence="19">
    <location>
        <position position="841"/>
    </location>
    <ligand>
        <name>ATP</name>
        <dbReference type="ChEBI" id="CHEBI:30616"/>
        <label>2</label>
    </ligand>
</feature>
<evidence type="ECO:0000256" key="6">
    <source>
        <dbReference type="ARBA" id="ARBA00022598"/>
    </source>
</evidence>
<dbReference type="GO" id="GO:0006541">
    <property type="term" value="P:glutamine metabolic process"/>
    <property type="evidence" value="ECO:0007669"/>
    <property type="project" value="TreeGrafter"/>
</dbReference>
<dbReference type="SUPFAM" id="SSF52440">
    <property type="entry name" value="PreATP-grasp domain"/>
    <property type="match status" value="2"/>
</dbReference>
<evidence type="ECO:0000256" key="19">
    <source>
        <dbReference type="HAMAP-Rule" id="MF_01210"/>
    </source>
</evidence>
<dbReference type="Gene3D" id="3.40.50.1380">
    <property type="entry name" value="Methylglyoxal synthase-like domain"/>
    <property type="match status" value="1"/>
</dbReference>
<comment type="pathway">
    <text evidence="3 19">Amino-acid biosynthesis; L-arginine biosynthesis; carbamoyl phosphate from bicarbonate: step 1/1.</text>
</comment>
<keyword evidence="9 19" id="KW-0677">Repeat</keyword>
<dbReference type="AlphaFoldDB" id="A0A916YBP9"/>
<dbReference type="InterPro" id="IPR036914">
    <property type="entry name" value="MGS-like_dom_sf"/>
</dbReference>
<dbReference type="EC" id="6.3.4.16" evidence="19"/>
<feature type="binding site" evidence="19">
    <location>
        <position position="829"/>
    </location>
    <ligand>
        <name>Mn(2+)</name>
        <dbReference type="ChEBI" id="CHEBI:29035"/>
        <label>3</label>
    </ligand>
</feature>
<dbReference type="NCBIfam" id="NF003671">
    <property type="entry name" value="PRK05294.1"/>
    <property type="match status" value="1"/>
</dbReference>
<feature type="region of interest" description="Carboxyphosphate synthetic domain" evidence="19">
    <location>
        <begin position="1"/>
        <end position="402"/>
    </location>
</feature>
<dbReference type="Gene3D" id="3.30.470.20">
    <property type="entry name" value="ATP-grasp fold, B domain"/>
    <property type="match status" value="2"/>
</dbReference>
<reference evidence="22" key="1">
    <citation type="journal article" date="2014" name="Int. J. Syst. Evol. Microbiol.">
        <title>Complete genome sequence of Corynebacterium casei LMG S-19264T (=DSM 44701T), isolated from a smear-ripened cheese.</title>
        <authorList>
            <consortium name="US DOE Joint Genome Institute (JGI-PGF)"/>
            <person name="Walter F."/>
            <person name="Albersmeier A."/>
            <person name="Kalinowski J."/>
            <person name="Ruckert C."/>
        </authorList>
    </citation>
    <scope>NUCLEOTIDE SEQUENCE</scope>
    <source>
        <strain evidence="22">CGMCC 1.15152</strain>
    </source>
</reference>
<dbReference type="PANTHER" id="PTHR11405:SF53">
    <property type="entry name" value="CARBAMOYL-PHOSPHATE SYNTHASE [AMMONIA], MITOCHONDRIAL"/>
    <property type="match status" value="1"/>
</dbReference>
<feature type="binding site" evidence="19">
    <location>
        <position position="285"/>
    </location>
    <ligand>
        <name>Mn(2+)</name>
        <dbReference type="ChEBI" id="CHEBI:29035"/>
        <label>1</label>
    </ligand>
</feature>
<comment type="function">
    <text evidence="17 19">Large subunit of the glutamine-dependent carbamoyl phosphate synthetase (CPSase). CPSase catalyzes the formation of carbamoyl phosphate from the ammonia moiety of glutamine, carbonate, and phosphate donated by ATP, constituting the first step of 2 biosynthetic pathways, one leading to arginine and/or urea and the other to pyrimidine nucleotides. The large subunit (synthetase) binds the substrates ammonia (free or transferred from glutamine from the small subunit), hydrogencarbonate and ATP and carries out an ATP-coupled ligase reaction, activating hydrogencarbonate by forming carboxy phosphate which reacts with ammonia to form carbamoyl phosphate.</text>
</comment>
<evidence type="ECO:0000256" key="9">
    <source>
        <dbReference type="ARBA" id="ARBA00022737"/>
    </source>
</evidence>
<dbReference type="PROSITE" id="PS50975">
    <property type="entry name" value="ATP_GRASP"/>
    <property type="match status" value="2"/>
</dbReference>
<feature type="binding site" evidence="19">
    <location>
        <position position="208"/>
    </location>
    <ligand>
        <name>ATP</name>
        <dbReference type="ChEBI" id="CHEBI:30616"/>
        <label>1</label>
    </ligand>
</feature>
<evidence type="ECO:0000256" key="10">
    <source>
        <dbReference type="ARBA" id="ARBA00022741"/>
    </source>
</evidence>
<feature type="domain" description="ATP-grasp" evidence="20">
    <location>
        <begin position="133"/>
        <end position="328"/>
    </location>
</feature>
<dbReference type="NCBIfam" id="NF009455">
    <property type="entry name" value="PRK12815.1"/>
    <property type="match status" value="1"/>
</dbReference>
<accession>A0A916YBP9</accession>
<dbReference type="SMART" id="SM01096">
    <property type="entry name" value="CPSase_L_D3"/>
    <property type="match status" value="1"/>
</dbReference>
<evidence type="ECO:0000259" key="20">
    <source>
        <dbReference type="PROSITE" id="PS50975"/>
    </source>
</evidence>
<comment type="catalytic activity">
    <reaction evidence="16 19">
        <text>hydrogencarbonate + L-glutamine + 2 ATP + H2O = carbamoyl phosphate + L-glutamate + 2 ADP + phosphate + 2 H(+)</text>
        <dbReference type="Rhea" id="RHEA:18633"/>
        <dbReference type="ChEBI" id="CHEBI:15377"/>
        <dbReference type="ChEBI" id="CHEBI:15378"/>
        <dbReference type="ChEBI" id="CHEBI:17544"/>
        <dbReference type="ChEBI" id="CHEBI:29985"/>
        <dbReference type="ChEBI" id="CHEBI:30616"/>
        <dbReference type="ChEBI" id="CHEBI:43474"/>
        <dbReference type="ChEBI" id="CHEBI:58228"/>
        <dbReference type="ChEBI" id="CHEBI:58359"/>
        <dbReference type="ChEBI" id="CHEBI:456216"/>
        <dbReference type="EC" id="6.3.5.5"/>
    </reaction>
</comment>
<name>A0A916YBP9_9MICO</name>
<dbReference type="SUPFAM" id="SSF56059">
    <property type="entry name" value="Glutathione synthetase ATP-binding domain-like"/>
    <property type="match status" value="2"/>
</dbReference>
<dbReference type="PANTHER" id="PTHR11405">
    <property type="entry name" value="CARBAMOYLTRANSFERASE FAMILY MEMBER"/>
    <property type="match status" value="1"/>
</dbReference>
<feature type="region of interest" description="Allosteric domain" evidence="19">
    <location>
        <begin position="951"/>
        <end position="1093"/>
    </location>
</feature>
<feature type="binding site" evidence="19">
    <location>
        <position position="299"/>
    </location>
    <ligand>
        <name>ATP</name>
        <dbReference type="ChEBI" id="CHEBI:30616"/>
        <label>1</label>
    </ligand>
</feature>
<dbReference type="EMBL" id="BMHO01000001">
    <property type="protein sequence ID" value="GGD38105.1"/>
    <property type="molecule type" value="Genomic_DNA"/>
</dbReference>
<evidence type="ECO:0000256" key="17">
    <source>
        <dbReference type="ARBA" id="ARBA00057223"/>
    </source>
</evidence>
<feature type="binding site" evidence="19">
    <location>
        <position position="787"/>
    </location>
    <ligand>
        <name>ATP</name>
        <dbReference type="ChEBI" id="CHEBI:30616"/>
        <label>2</label>
    </ligand>
</feature>
<dbReference type="Pfam" id="PF02787">
    <property type="entry name" value="CPSase_L_D3"/>
    <property type="match status" value="1"/>
</dbReference>
<reference evidence="22" key="2">
    <citation type="submission" date="2020-09" db="EMBL/GenBank/DDBJ databases">
        <authorList>
            <person name="Sun Q."/>
            <person name="Zhou Y."/>
        </authorList>
    </citation>
    <scope>NUCLEOTIDE SEQUENCE</scope>
    <source>
        <strain evidence="22">CGMCC 1.15152</strain>
    </source>
</reference>
<dbReference type="InterPro" id="IPR036897">
    <property type="entry name" value="CarbamoylP_synth_lsu_oligo_sf"/>
</dbReference>